<dbReference type="InterPro" id="IPR001683">
    <property type="entry name" value="PX_dom"/>
</dbReference>
<accession>A0A131Y9E4</accession>
<dbReference type="Pfam" id="PF00787">
    <property type="entry name" value="PX"/>
    <property type="match status" value="1"/>
</dbReference>
<dbReference type="InterPro" id="IPR037213">
    <property type="entry name" value="Run_dom_sf"/>
</dbReference>
<dbReference type="InterPro" id="IPR004012">
    <property type="entry name" value="Run_dom"/>
</dbReference>
<feature type="compositionally biased region" description="Basic residues" evidence="2">
    <location>
        <begin position="775"/>
        <end position="785"/>
    </location>
</feature>
<dbReference type="PROSITE" id="PS50195">
    <property type="entry name" value="PX"/>
    <property type="match status" value="1"/>
</dbReference>
<reference evidence="5" key="1">
    <citation type="journal article" date="2016" name="Ticks Tick Borne Dis.">
        <title>De novo assembly and annotation of the salivary gland transcriptome of Rhipicephalus appendiculatus male and female ticks during blood feeding.</title>
        <authorList>
            <person name="de Castro M.H."/>
            <person name="de Klerk D."/>
            <person name="Pienaar R."/>
            <person name="Latif A.A."/>
            <person name="Rees D.J."/>
            <person name="Mans B.J."/>
        </authorList>
    </citation>
    <scope>NUCLEOTIDE SEQUENCE</scope>
    <source>
        <tissue evidence="5">Salivary glands</tissue>
    </source>
</reference>
<dbReference type="InterPro" id="IPR047329">
    <property type="entry name" value="RUN_SNX29"/>
</dbReference>
<dbReference type="PROSITE" id="PS50826">
    <property type="entry name" value="RUN"/>
    <property type="match status" value="1"/>
</dbReference>
<dbReference type="GO" id="GO:0035091">
    <property type="term" value="F:phosphatidylinositol binding"/>
    <property type="evidence" value="ECO:0007669"/>
    <property type="project" value="InterPro"/>
</dbReference>
<dbReference type="Pfam" id="PF02759">
    <property type="entry name" value="RUN"/>
    <property type="match status" value="1"/>
</dbReference>
<feature type="coiled-coil region" evidence="1">
    <location>
        <begin position="469"/>
        <end position="542"/>
    </location>
</feature>
<feature type="region of interest" description="Disordered" evidence="2">
    <location>
        <begin position="275"/>
        <end position="375"/>
    </location>
</feature>
<feature type="compositionally biased region" description="Polar residues" evidence="2">
    <location>
        <begin position="305"/>
        <end position="315"/>
    </location>
</feature>
<dbReference type="EMBL" id="GEDV01012668">
    <property type="protein sequence ID" value="JAP75889.1"/>
    <property type="molecule type" value="Transcribed_RNA"/>
</dbReference>
<feature type="compositionally biased region" description="Low complexity" evidence="2">
    <location>
        <begin position="290"/>
        <end position="303"/>
    </location>
</feature>
<dbReference type="SUPFAM" id="SSF64268">
    <property type="entry name" value="PX domain"/>
    <property type="match status" value="1"/>
</dbReference>
<protein>
    <submittedName>
        <fullName evidence="5">Sorting nexin 29</fullName>
    </submittedName>
</protein>
<dbReference type="PANTHER" id="PTHR47194">
    <property type="entry name" value="SORTING NEXIN-29-RELATED"/>
    <property type="match status" value="1"/>
</dbReference>
<dbReference type="CDD" id="cd17689">
    <property type="entry name" value="RUN_SNX29"/>
    <property type="match status" value="1"/>
</dbReference>
<evidence type="ECO:0000256" key="2">
    <source>
        <dbReference type="SAM" id="MobiDB-lite"/>
    </source>
</evidence>
<feature type="region of interest" description="Disordered" evidence="2">
    <location>
        <begin position="214"/>
        <end position="233"/>
    </location>
</feature>
<evidence type="ECO:0000256" key="1">
    <source>
        <dbReference type="SAM" id="Coils"/>
    </source>
</evidence>
<sequence length="814" mass="90806">MSEDTSPSDRQILLSRLLDAVKQCQIRFGGRKELATESDSRVVNLCTQFEAVLQHGMKKSKGLSSIRQVSEIVKGLNLWNSDSDYVFWHYVRTHLTKHELERYLVLRHVNTDEGRGRAWLRSALNEHALERYMHMLVGDPTHISQFYEDTAFLMDQEKSSMLPIMSAGLGSILFAINIDNSDLNPPESSVTVRAPTQGGLADTRPVLAKGLVEGKRKKKRRKPRSNVVSFDDEDDDDYTLDSRFLGNHSCFSAPATCVSSPVATEFPAATLQANGDVSSTAGDTADDEGAATATPARAQADDAQSVESLATSDGNLSDEREPNPRGKPSAAIPVERAKTWSGSTESSGSPRPELPSYVSSSPMSHGKEAGTSCQPSSLTPILDLSIGDLIPVCHPAEDGARSEDSIPSYSEDTETAAAALMLAQNVSSLALNAIESPSTVAAEAELSSDMASATPDELKQALLVMTQQIKDVEQENTTLRRMVEQESEVSAKLRADAREAEKQTNERLDKQESRIQTLTRENQLLKHQLKKYIAAVQMLKRDGLAAHEELRNMVGDVEPAIPDAKPHIDHQFEASEYEKKLVQVAEMHGELMEFNERLHRMLLFRECTIRRLREELTDLRGPLPDENQTSDDDLSVTSDYDASSQSASLRPLINLWIPSAFLAGHQSHAFHVYQVYVRIRDDEWNVYRRYSQFYALHKQLCKKNPVVYSFDFPPKKSIGNKDAKVVEERRQRLQRYLRSVLNFLTQTSQELIDSPDRATLVRLLPFFREQDTTHPKVRQARRTAQRLRVPVVAGSSPSQGASSAQAPVRHYMGH</sequence>
<evidence type="ECO:0000259" key="4">
    <source>
        <dbReference type="PROSITE" id="PS50826"/>
    </source>
</evidence>
<dbReference type="InterPro" id="IPR037916">
    <property type="entry name" value="SNX29_PX"/>
</dbReference>
<organism evidence="5">
    <name type="scientific">Rhipicephalus appendiculatus</name>
    <name type="common">Brown ear tick</name>
    <dbReference type="NCBI Taxonomy" id="34631"/>
    <lineage>
        <taxon>Eukaryota</taxon>
        <taxon>Metazoa</taxon>
        <taxon>Ecdysozoa</taxon>
        <taxon>Arthropoda</taxon>
        <taxon>Chelicerata</taxon>
        <taxon>Arachnida</taxon>
        <taxon>Acari</taxon>
        <taxon>Parasitiformes</taxon>
        <taxon>Ixodida</taxon>
        <taxon>Ixodoidea</taxon>
        <taxon>Ixodidae</taxon>
        <taxon>Rhipicephalinae</taxon>
        <taxon>Rhipicephalus</taxon>
        <taxon>Rhipicephalus</taxon>
    </lineage>
</organism>
<feature type="domain" description="RUN" evidence="4">
    <location>
        <begin position="36"/>
        <end position="181"/>
    </location>
</feature>
<dbReference type="SUPFAM" id="SSF140741">
    <property type="entry name" value="RUN domain-like"/>
    <property type="match status" value="1"/>
</dbReference>
<dbReference type="PANTHER" id="PTHR47194:SF3">
    <property type="entry name" value="SORTING NEXIN 29"/>
    <property type="match status" value="1"/>
</dbReference>
<dbReference type="SMART" id="SM00593">
    <property type="entry name" value="RUN"/>
    <property type="match status" value="1"/>
</dbReference>
<dbReference type="Gene3D" id="1.20.58.900">
    <property type="match status" value="1"/>
</dbReference>
<dbReference type="CDD" id="cd07277">
    <property type="entry name" value="PX_RUN"/>
    <property type="match status" value="1"/>
</dbReference>
<evidence type="ECO:0000259" key="3">
    <source>
        <dbReference type="PROSITE" id="PS50195"/>
    </source>
</evidence>
<dbReference type="Gene3D" id="3.30.1520.10">
    <property type="entry name" value="Phox-like domain"/>
    <property type="match status" value="1"/>
</dbReference>
<feature type="region of interest" description="Disordered" evidence="2">
    <location>
        <begin position="620"/>
        <end position="639"/>
    </location>
</feature>
<feature type="compositionally biased region" description="Low complexity" evidence="2">
    <location>
        <begin position="793"/>
        <end position="807"/>
    </location>
</feature>
<name>A0A131Y9E4_RHIAP</name>
<feature type="compositionally biased region" description="Basic residues" evidence="2">
    <location>
        <begin position="215"/>
        <end position="224"/>
    </location>
</feature>
<feature type="region of interest" description="Disordered" evidence="2">
    <location>
        <begin position="774"/>
        <end position="814"/>
    </location>
</feature>
<dbReference type="AlphaFoldDB" id="A0A131Y9E4"/>
<evidence type="ECO:0000313" key="5">
    <source>
        <dbReference type="EMBL" id="JAP75889.1"/>
    </source>
</evidence>
<dbReference type="InterPro" id="IPR036871">
    <property type="entry name" value="PX_dom_sf"/>
</dbReference>
<dbReference type="SMART" id="SM00312">
    <property type="entry name" value="PX"/>
    <property type="match status" value="1"/>
</dbReference>
<feature type="compositionally biased region" description="Polar residues" evidence="2">
    <location>
        <begin position="340"/>
        <end position="349"/>
    </location>
</feature>
<feature type="domain" description="PX" evidence="3">
    <location>
        <begin position="651"/>
        <end position="774"/>
    </location>
</feature>
<proteinExistence type="predicted"/>
<keyword evidence="1" id="KW-0175">Coiled coil</keyword>